<dbReference type="EMBL" id="CAXHBF010000572">
    <property type="protein sequence ID" value="CAK9856768.1"/>
    <property type="molecule type" value="Genomic_DNA"/>
</dbReference>
<dbReference type="Proteomes" id="UP001497522">
    <property type="component" value="Unassembled WGS sequence"/>
</dbReference>
<feature type="compositionally biased region" description="Low complexity" evidence="1">
    <location>
        <begin position="70"/>
        <end position="88"/>
    </location>
</feature>
<feature type="region of interest" description="Disordered" evidence="1">
    <location>
        <begin position="53"/>
        <end position="102"/>
    </location>
</feature>
<feature type="compositionally biased region" description="Basic and acidic residues" evidence="1">
    <location>
        <begin position="89"/>
        <end position="102"/>
    </location>
</feature>
<gene>
    <name evidence="2" type="ORF">CSSPJE1EN2_LOCUS26700</name>
</gene>
<proteinExistence type="predicted"/>
<accession>A0ABP1A184</accession>
<reference evidence="2" key="1">
    <citation type="submission" date="2024-03" db="EMBL/GenBank/DDBJ databases">
        <authorList>
            <consortium name="ELIXIR-Norway"/>
            <consortium name="Elixir Norway"/>
        </authorList>
    </citation>
    <scope>NUCLEOTIDE SEQUENCE</scope>
</reference>
<feature type="compositionally biased region" description="Polar residues" evidence="1">
    <location>
        <begin position="53"/>
        <end position="64"/>
    </location>
</feature>
<name>A0ABP1A184_9BRYO</name>
<organism evidence="2 3">
    <name type="scientific">Sphagnum jensenii</name>
    <dbReference type="NCBI Taxonomy" id="128206"/>
    <lineage>
        <taxon>Eukaryota</taxon>
        <taxon>Viridiplantae</taxon>
        <taxon>Streptophyta</taxon>
        <taxon>Embryophyta</taxon>
        <taxon>Bryophyta</taxon>
        <taxon>Sphagnophytina</taxon>
        <taxon>Sphagnopsida</taxon>
        <taxon>Sphagnales</taxon>
        <taxon>Sphagnaceae</taxon>
        <taxon>Sphagnum</taxon>
    </lineage>
</organism>
<evidence type="ECO:0000256" key="1">
    <source>
        <dbReference type="SAM" id="MobiDB-lite"/>
    </source>
</evidence>
<comment type="caution">
    <text evidence="2">The sequence shown here is derived from an EMBL/GenBank/DDBJ whole genome shotgun (WGS) entry which is preliminary data.</text>
</comment>
<evidence type="ECO:0000313" key="3">
    <source>
        <dbReference type="Proteomes" id="UP001497522"/>
    </source>
</evidence>
<keyword evidence="3" id="KW-1185">Reference proteome</keyword>
<evidence type="ECO:0000313" key="2">
    <source>
        <dbReference type="EMBL" id="CAK9856768.1"/>
    </source>
</evidence>
<protein>
    <submittedName>
        <fullName evidence="2">Uncharacterized protein</fullName>
    </submittedName>
</protein>
<sequence>MFIRGLNTEDQVNIAWKERYINTRAAEQPATYDDIIEDIRSYTLQRITFGVSSVPNQKGSTKDGNVQAYAAGAGQSNNGSSGKGQQKYGKNEHDTNPSKPKEKCWNCGALDCRRGKNCKKGKSSYCKTCNGLNWHRTENHEAWTTRRDQQKQRRAD</sequence>